<dbReference type="GO" id="GO:0004089">
    <property type="term" value="F:carbonate dehydratase activity"/>
    <property type="evidence" value="ECO:0007669"/>
    <property type="project" value="UniProtKB-UniRule"/>
</dbReference>
<protein>
    <recommendedName>
        <fullName evidence="5 10">Carbonic anhydrase</fullName>
        <ecNumber evidence="4 10">4.2.1.1</ecNumber>
    </recommendedName>
</protein>
<dbReference type="Proteomes" id="UP000318833">
    <property type="component" value="Unassembled WGS sequence"/>
</dbReference>
<evidence type="ECO:0000256" key="4">
    <source>
        <dbReference type="ARBA" id="ARBA00012925"/>
    </source>
</evidence>
<keyword evidence="6 10" id="KW-0479">Metal-binding</keyword>
<dbReference type="InterPro" id="IPR001148">
    <property type="entry name" value="CA_dom"/>
</dbReference>
<dbReference type="PANTHER" id="PTHR18952">
    <property type="entry name" value="CARBONIC ANHYDRASE"/>
    <property type="match status" value="1"/>
</dbReference>
<evidence type="ECO:0000256" key="3">
    <source>
        <dbReference type="ARBA" id="ARBA00010718"/>
    </source>
</evidence>
<dbReference type="AlphaFoldDB" id="A0A554VJC6"/>
<evidence type="ECO:0000256" key="5">
    <source>
        <dbReference type="ARBA" id="ARBA00014628"/>
    </source>
</evidence>
<dbReference type="OrthoDB" id="5327615at2"/>
<name>A0A554VJC6_9FLAO</name>
<dbReference type="PROSITE" id="PS51257">
    <property type="entry name" value="PROKAR_LIPOPROTEIN"/>
    <property type="match status" value="1"/>
</dbReference>
<feature type="domain" description="Alpha-carbonic anhydrase" evidence="11">
    <location>
        <begin position="71"/>
        <end position="297"/>
    </location>
</feature>
<dbReference type="InterPro" id="IPR018338">
    <property type="entry name" value="Carbonic_anhydrase_a-class_CS"/>
</dbReference>
<proteinExistence type="inferred from homology"/>
<evidence type="ECO:0000313" key="12">
    <source>
        <dbReference type="EMBL" id="TSE08014.1"/>
    </source>
</evidence>
<keyword evidence="7 10" id="KW-0862">Zinc</keyword>
<dbReference type="InterPro" id="IPR036398">
    <property type="entry name" value="CA_dom_sf"/>
</dbReference>
<sequence length="297" mass="33372">MKTTKLRIHRVHLKGSILVVFCIILLSILTSCEGEETIQEPIVDNTNSNTRGVSEMELANIYYGKSSSTDCNFEYEGLEGPEFWANLCGDEWVDCGGNAQSPINIITSAVTEDGSINNININYGESTTDIINNGHTVQFNYDMGSYASLDNINYDLLQFHFHTGSEHTVNGKRYPMEMHLVHQDPITKLLGVVGVFFEEGEENDVLEEYLDDLPEQKGDHFTNTSTFKVEDLLPGDMDFYTYGGSLTTPGCSEIVTWFVVKESITASTEQLEKFESIMHKNYRPTQDLNGRIVKTKS</sequence>
<comment type="cofactor">
    <cofactor evidence="1 10">
        <name>Zn(2+)</name>
        <dbReference type="ChEBI" id="CHEBI:29105"/>
    </cofactor>
</comment>
<dbReference type="InterPro" id="IPR023561">
    <property type="entry name" value="Carbonic_anhydrase_a-class"/>
</dbReference>
<evidence type="ECO:0000313" key="13">
    <source>
        <dbReference type="Proteomes" id="UP000318833"/>
    </source>
</evidence>
<organism evidence="12 13">
    <name type="scientific">Aquimarina algiphila</name>
    <dbReference type="NCBI Taxonomy" id="2047982"/>
    <lineage>
        <taxon>Bacteria</taxon>
        <taxon>Pseudomonadati</taxon>
        <taxon>Bacteroidota</taxon>
        <taxon>Flavobacteriia</taxon>
        <taxon>Flavobacteriales</taxon>
        <taxon>Flavobacteriaceae</taxon>
        <taxon>Aquimarina</taxon>
    </lineage>
</organism>
<dbReference type="RefSeq" id="WP_109435004.1">
    <property type="nucleotide sequence ID" value="NZ_CANLFO010000012.1"/>
</dbReference>
<evidence type="ECO:0000259" key="11">
    <source>
        <dbReference type="PROSITE" id="PS51144"/>
    </source>
</evidence>
<keyword evidence="13" id="KW-1185">Reference proteome</keyword>
<accession>A0A554VJC6</accession>
<evidence type="ECO:0000256" key="9">
    <source>
        <dbReference type="ARBA" id="ARBA00048348"/>
    </source>
</evidence>
<evidence type="ECO:0000256" key="7">
    <source>
        <dbReference type="ARBA" id="ARBA00022833"/>
    </source>
</evidence>
<dbReference type="GO" id="GO:0008270">
    <property type="term" value="F:zinc ion binding"/>
    <property type="evidence" value="ECO:0007669"/>
    <property type="project" value="UniProtKB-UniRule"/>
</dbReference>
<dbReference type="PROSITE" id="PS51144">
    <property type="entry name" value="ALPHA_CA_2"/>
    <property type="match status" value="1"/>
</dbReference>
<dbReference type="EC" id="4.2.1.1" evidence="4 10"/>
<dbReference type="SUPFAM" id="SSF51069">
    <property type="entry name" value="Carbonic anhydrase"/>
    <property type="match status" value="1"/>
</dbReference>
<dbReference type="CDD" id="cd03124">
    <property type="entry name" value="alpha_CA_prokaryotic_like"/>
    <property type="match status" value="1"/>
</dbReference>
<evidence type="ECO:0000256" key="6">
    <source>
        <dbReference type="ARBA" id="ARBA00022723"/>
    </source>
</evidence>
<keyword evidence="8 10" id="KW-0456">Lyase</keyword>
<gene>
    <name evidence="12" type="ORF">FOF46_14025</name>
</gene>
<dbReference type="EMBL" id="VLNR01000027">
    <property type="protein sequence ID" value="TSE08014.1"/>
    <property type="molecule type" value="Genomic_DNA"/>
</dbReference>
<reference evidence="12 13" key="1">
    <citation type="submission" date="2019-07" db="EMBL/GenBank/DDBJ databases">
        <title>The draft genome sequence of Aquimarina algiphila M91.</title>
        <authorList>
            <person name="Meng X."/>
        </authorList>
    </citation>
    <scope>NUCLEOTIDE SEQUENCE [LARGE SCALE GENOMIC DNA]</scope>
    <source>
        <strain evidence="12 13">M91</strain>
    </source>
</reference>
<dbReference type="Pfam" id="PF00194">
    <property type="entry name" value="Carb_anhydrase"/>
    <property type="match status" value="1"/>
</dbReference>
<comment type="caution">
    <text evidence="12">The sequence shown here is derived from an EMBL/GenBank/DDBJ whole genome shotgun (WGS) entry which is preliminary data.</text>
</comment>
<evidence type="ECO:0000256" key="8">
    <source>
        <dbReference type="ARBA" id="ARBA00023239"/>
    </source>
</evidence>
<dbReference type="Gene3D" id="3.10.200.10">
    <property type="entry name" value="Alpha carbonic anhydrase"/>
    <property type="match status" value="1"/>
</dbReference>
<evidence type="ECO:0000256" key="2">
    <source>
        <dbReference type="ARBA" id="ARBA00002904"/>
    </source>
</evidence>
<evidence type="ECO:0000256" key="1">
    <source>
        <dbReference type="ARBA" id="ARBA00001947"/>
    </source>
</evidence>
<comment type="catalytic activity">
    <reaction evidence="9 10">
        <text>hydrogencarbonate + H(+) = CO2 + H2O</text>
        <dbReference type="Rhea" id="RHEA:10748"/>
        <dbReference type="ChEBI" id="CHEBI:15377"/>
        <dbReference type="ChEBI" id="CHEBI:15378"/>
        <dbReference type="ChEBI" id="CHEBI:16526"/>
        <dbReference type="ChEBI" id="CHEBI:17544"/>
        <dbReference type="EC" id="4.2.1.1"/>
    </reaction>
</comment>
<comment type="similarity">
    <text evidence="3 10">Belongs to the alpha-carbonic anhydrase family.</text>
</comment>
<dbReference type="SMART" id="SM01057">
    <property type="entry name" value="Carb_anhydrase"/>
    <property type="match status" value="1"/>
</dbReference>
<dbReference type="PANTHER" id="PTHR18952:SF265">
    <property type="entry name" value="CARBONIC ANHYDRASE"/>
    <property type="match status" value="1"/>
</dbReference>
<evidence type="ECO:0000256" key="10">
    <source>
        <dbReference type="RuleBase" id="RU367011"/>
    </source>
</evidence>
<dbReference type="InterPro" id="IPR041891">
    <property type="entry name" value="Alpha_CA_prokaryot-like"/>
</dbReference>
<dbReference type="PROSITE" id="PS00162">
    <property type="entry name" value="ALPHA_CA_1"/>
    <property type="match status" value="1"/>
</dbReference>
<comment type="function">
    <text evidence="2 10">Reversible hydration of carbon dioxide.</text>
</comment>